<dbReference type="InterPro" id="IPR006406">
    <property type="entry name" value="Nic_PRibTrfase"/>
</dbReference>
<evidence type="ECO:0000256" key="6">
    <source>
        <dbReference type="ARBA" id="ARBA00022642"/>
    </source>
</evidence>
<evidence type="ECO:0000313" key="11">
    <source>
        <dbReference type="EMBL" id="CED82607.1"/>
    </source>
</evidence>
<dbReference type="PIRSF" id="PIRSF000484">
    <property type="entry name" value="NAPRT"/>
    <property type="match status" value="1"/>
</dbReference>
<evidence type="ECO:0000256" key="7">
    <source>
        <dbReference type="ARBA" id="ARBA00048668"/>
    </source>
</evidence>
<comment type="pathway">
    <text evidence="1 8">Cofactor biosynthesis; NAD(+) biosynthesis; nicotinate D-ribonucleotide from nicotinate: step 1/1.</text>
</comment>
<feature type="domain" description="Nicotinate phosphoribosyltransferase N-terminal" evidence="10">
    <location>
        <begin position="1"/>
        <end position="121"/>
    </location>
</feature>
<dbReference type="UniPathway" id="UPA00253">
    <property type="reaction ID" value="UER00457"/>
</dbReference>
<protein>
    <recommendedName>
        <fullName evidence="3 8">Nicotinate phosphoribosyltransferase</fullName>
        <ecNumber evidence="3 8">6.3.4.21</ecNumber>
    </recommendedName>
</protein>
<evidence type="ECO:0000256" key="5">
    <source>
        <dbReference type="ARBA" id="ARBA00022598"/>
    </source>
</evidence>
<proteinExistence type="inferred from homology"/>
<dbReference type="AlphaFoldDB" id="A0A0F7SKF2"/>
<evidence type="ECO:0000259" key="10">
    <source>
        <dbReference type="Pfam" id="PF17767"/>
    </source>
</evidence>
<feature type="domain" description="Nicotinate/nicotinamide phosphoribosyltransferase" evidence="9">
    <location>
        <begin position="154"/>
        <end position="398"/>
    </location>
</feature>
<keyword evidence="11" id="KW-0808">Transferase</keyword>
<dbReference type="InterPro" id="IPR040727">
    <property type="entry name" value="NAPRTase_N"/>
</dbReference>
<dbReference type="Pfam" id="PF04095">
    <property type="entry name" value="NAPRTase"/>
    <property type="match status" value="1"/>
</dbReference>
<comment type="PTM">
    <text evidence="8">Transiently phosphorylated on a His residue during the reaction cycle. Phosphorylation strongly increases the affinity for substrates and increases the rate of nicotinate D-ribonucleotide production. Dephosphorylation regenerates the low-affinity form of the enzyme, leading to product release.</text>
</comment>
<keyword evidence="5 8" id="KW-0436">Ligase</keyword>
<keyword evidence="4" id="KW-0597">Phosphoprotein</keyword>
<dbReference type="Gene3D" id="3.20.140.10">
    <property type="entry name" value="nicotinate phosphoribosyltransferase"/>
    <property type="match status" value="1"/>
</dbReference>
<dbReference type="EMBL" id="LN483124">
    <property type="protein sequence ID" value="CED82607.1"/>
    <property type="molecule type" value="Genomic_DNA"/>
</dbReference>
<sequence length="399" mass="44527">MQQAVVQCFPNETVEYKFYNRRPDTKFSRLSFDWFSTKVQELSKVKLSKDERTWLETKCPYFQATYLDFLQNLRLSPEDQVTAHFVPVSADEVDVGDVEITVKGLWKEVILYEVPLMALLSEAFFLHTDTDWTIDSAKDNAKSKAASLLAHGIAFSEFGTRRRRSYEVHDLVLRGLLEGQSDAKSNGYSGAGRLAGTSNVHFAHKYDLNPVGTIAHEWTMGIAALKGYTDANPIALDLWESVYPPSPTSPLHTALTDTFSTPIFFSTFTADRARAWRGLRQDSGDPIEYANLAKETYDRLGVDMKDKFIVFSDGLDVKTCVDIQKACKEIQIGATFGIGTFLTNDFHRASDSKADSKALNIVIKLSIIDGTDCVKISDDLNKNTGKAEVVAAAKKTLQI</sequence>
<reference evidence="11" key="1">
    <citation type="submission" date="2014-08" db="EMBL/GenBank/DDBJ databases">
        <authorList>
            <person name="Sharma Rahul"/>
            <person name="Thines Marco"/>
        </authorList>
    </citation>
    <scope>NUCLEOTIDE SEQUENCE</scope>
</reference>
<evidence type="ECO:0000256" key="8">
    <source>
        <dbReference type="RuleBase" id="RU003838"/>
    </source>
</evidence>
<dbReference type="GO" id="GO:0005829">
    <property type="term" value="C:cytosol"/>
    <property type="evidence" value="ECO:0007669"/>
    <property type="project" value="TreeGrafter"/>
</dbReference>
<keyword evidence="6 8" id="KW-0662">Pyridine nucleotide biosynthesis</keyword>
<dbReference type="SUPFAM" id="SSF51690">
    <property type="entry name" value="Nicotinate/Quinolinate PRTase C-terminal domain-like"/>
    <property type="match status" value="1"/>
</dbReference>
<dbReference type="InterPro" id="IPR036068">
    <property type="entry name" value="Nicotinate_pribotase-like_C"/>
</dbReference>
<dbReference type="InterPro" id="IPR041525">
    <property type="entry name" value="N/Namide_PRibTrfase"/>
</dbReference>
<name>A0A0F7SKF2_PHARH</name>
<dbReference type="Pfam" id="PF17767">
    <property type="entry name" value="NAPRTase_N"/>
    <property type="match status" value="1"/>
</dbReference>
<dbReference type="InterPro" id="IPR007229">
    <property type="entry name" value="Nic_PRibTrfase-Fam"/>
</dbReference>
<dbReference type="NCBIfam" id="TIGR01514">
    <property type="entry name" value="NAPRTase"/>
    <property type="match status" value="1"/>
</dbReference>
<dbReference type="GO" id="GO:0016757">
    <property type="term" value="F:glycosyltransferase activity"/>
    <property type="evidence" value="ECO:0007669"/>
    <property type="project" value="UniProtKB-KW"/>
</dbReference>
<dbReference type="EC" id="6.3.4.21" evidence="3 8"/>
<dbReference type="PANTHER" id="PTHR11098:SF1">
    <property type="entry name" value="NICOTINATE PHOSPHORIBOSYLTRANSFERASE"/>
    <property type="match status" value="1"/>
</dbReference>
<comment type="catalytic activity">
    <reaction evidence="7 8">
        <text>5-phospho-alpha-D-ribose 1-diphosphate + nicotinate + ATP + H2O = nicotinate beta-D-ribonucleotide + ADP + phosphate + diphosphate</text>
        <dbReference type="Rhea" id="RHEA:36163"/>
        <dbReference type="ChEBI" id="CHEBI:15377"/>
        <dbReference type="ChEBI" id="CHEBI:30616"/>
        <dbReference type="ChEBI" id="CHEBI:32544"/>
        <dbReference type="ChEBI" id="CHEBI:33019"/>
        <dbReference type="ChEBI" id="CHEBI:43474"/>
        <dbReference type="ChEBI" id="CHEBI:57502"/>
        <dbReference type="ChEBI" id="CHEBI:58017"/>
        <dbReference type="ChEBI" id="CHEBI:456216"/>
        <dbReference type="EC" id="6.3.4.21"/>
    </reaction>
</comment>
<dbReference type="GO" id="GO:0004516">
    <property type="term" value="F:nicotinate phosphoribosyltransferase activity"/>
    <property type="evidence" value="ECO:0007669"/>
    <property type="project" value="UniProtKB-UniRule"/>
</dbReference>
<evidence type="ECO:0000256" key="1">
    <source>
        <dbReference type="ARBA" id="ARBA00004952"/>
    </source>
</evidence>
<comment type="similarity">
    <text evidence="2 8">Belongs to the NAPRTase family.</text>
</comment>
<evidence type="ECO:0000259" key="9">
    <source>
        <dbReference type="Pfam" id="PF04095"/>
    </source>
</evidence>
<dbReference type="GO" id="GO:0034355">
    <property type="term" value="P:NAD+ biosynthetic process via the salvage pathway"/>
    <property type="evidence" value="ECO:0007669"/>
    <property type="project" value="TreeGrafter"/>
</dbReference>
<comment type="function">
    <text evidence="8">Catalyzes the synthesis of beta-nicotinate D-ribonucleotide from nicotinate and 5-phospho-D-ribose 1-phosphate at the expense of ATP.</text>
</comment>
<organism evidence="11">
    <name type="scientific">Phaffia rhodozyma</name>
    <name type="common">Yeast</name>
    <name type="synonym">Xanthophyllomyces dendrorhous</name>
    <dbReference type="NCBI Taxonomy" id="264483"/>
    <lineage>
        <taxon>Eukaryota</taxon>
        <taxon>Fungi</taxon>
        <taxon>Dikarya</taxon>
        <taxon>Basidiomycota</taxon>
        <taxon>Agaricomycotina</taxon>
        <taxon>Tremellomycetes</taxon>
        <taxon>Cystofilobasidiales</taxon>
        <taxon>Mrakiaceae</taxon>
        <taxon>Phaffia</taxon>
    </lineage>
</organism>
<keyword evidence="11" id="KW-0328">Glycosyltransferase</keyword>
<accession>A0A0F7SKF2</accession>
<dbReference type="PANTHER" id="PTHR11098">
    <property type="entry name" value="NICOTINATE PHOSPHORIBOSYLTRANSFERASE"/>
    <property type="match status" value="1"/>
</dbReference>
<evidence type="ECO:0000256" key="2">
    <source>
        <dbReference type="ARBA" id="ARBA00010897"/>
    </source>
</evidence>
<dbReference type="SUPFAM" id="SSF54675">
    <property type="entry name" value="Nicotinate/Quinolinate PRTase N-terminal domain-like"/>
    <property type="match status" value="1"/>
</dbReference>
<evidence type="ECO:0000256" key="4">
    <source>
        <dbReference type="ARBA" id="ARBA00022553"/>
    </source>
</evidence>
<evidence type="ECO:0000256" key="3">
    <source>
        <dbReference type="ARBA" id="ARBA00013236"/>
    </source>
</evidence>